<name>A0A917HBZ4_9SPHI</name>
<keyword evidence="2" id="KW-1133">Transmembrane helix</keyword>
<organism evidence="3 4">
    <name type="scientific">Parapedobacter pyrenivorans</name>
    <dbReference type="NCBI Taxonomy" id="1305674"/>
    <lineage>
        <taxon>Bacteria</taxon>
        <taxon>Pseudomonadati</taxon>
        <taxon>Bacteroidota</taxon>
        <taxon>Sphingobacteriia</taxon>
        <taxon>Sphingobacteriales</taxon>
        <taxon>Sphingobacteriaceae</taxon>
        <taxon>Parapedobacter</taxon>
    </lineage>
</organism>
<dbReference type="EMBL" id="BMER01000001">
    <property type="protein sequence ID" value="GGG74701.1"/>
    <property type="molecule type" value="Genomic_DNA"/>
</dbReference>
<feature type="transmembrane region" description="Helical" evidence="2">
    <location>
        <begin position="43"/>
        <end position="66"/>
    </location>
</feature>
<protein>
    <recommendedName>
        <fullName evidence="5">Outer membrane protein beta-barrel domain-containing protein</fullName>
    </recommendedName>
</protein>
<reference evidence="3" key="1">
    <citation type="journal article" date="2014" name="Int. J. Syst. Evol. Microbiol.">
        <title>Complete genome sequence of Corynebacterium casei LMG S-19264T (=DSM 44701T), isolated from a smear-ripened cheese.</title>
        <authorList>
            <consortium name="US DOE Joint Genome Institute (JGI-PGF)"/>
            <person name="Walter F."/>
            <person name="Albersmeier A."/>
            <person name="Kalinowski J."/>
            <person name="Ruckert C."/>
        </authorList>
    </citation>
    <scope>NUCLEOTIDE SEQUENCE</scope>
    <source>
        <strain evidence="3">CGMCC 1.12195</strain>
    </source>
</reference>
<sequence length="382" mass="41797">MSMRKRHQVDELFKEGLSDPDIPFNEGDWKALSRKLRARKNRVIPLFVWIGGGIAAAVIIAAVVLFGRREDLRDDAVASTVPHRTAVDTSRNDSTAPASAEQSPAPVVEITEGRHIQTPSPTTQPQPAAEKSRSLVTVHSLKPMGVLPSNKPTIPQHSTVARVVPPSDIAPPVLANPQPLKADDARQGWAFSIMAAPDLSGTQPLSGKLSGNIGLMATYRINDWLSVSAGAGYAKKLYEADFADYKPRFKWGDRQGTPSFVAANCIVLDIPLNINVDIKQYRRSTWFVSAGVSSYFMLSETYDYIYPPHEYGYPKQFTLRNENQHILGVGNLGVGYRRQINPKLGIAVQPFVKVPLTGIGNGNLKLYSSGVAISADIDLSRR</sequence>
<evidence type="ECO:0000256" key="2">
    <source>
        <dbReference type="SAM" id="Phobius"/>
    </source>
</evidence>
<dbReference type="Proteomes" id="UP000660862">
    <property type="component" value="Unassembled WGS sequence"/>
</dbReference>
<keyword evidence="4" id="KW-1185">Reference proteome</keyword>
<feature type="region of interest" description="Disordered" evidence="1">
    <location>
        <begin position="81"/>
        <end position="107"/>
    </location>
</feature>
<keyword evidence="2" id="KW-0812">Transmembrane</keyword>
<dbReference type="AlphaFoldDB" id="A0A917HBZ4"/>
<proteinExistence type="predicted"/>
<feature type="compositionally biased region" description="Low complexity" evidence="1">
    <location>
        <begin position="117"/>
        <end position="127"/>
    </location>
</feature>
<comment type="caution">
    <text evidence="3">The sequence shown here is derived from an EMBL/GenBank/DDBJ whole genome shotgun (WGS) entry which is preliminary data.</text>
</comment>
<gene>
    <name evidence="3" type="ORF">GCM10007415_02820</name>
</gene>
<evidence type="ECO:0000313" key="4">
    <source>
        <dbReference type="Proteomes" id="UP000660862"/>
    </source>
</evidence>
<evidence type="ECO:0000256" key="1">
    <source>
        <dbReference type="SAM" id="MobiDB-lite"/>
    </source>
</evidence>
<evidence type="ECO:0000313" key="3">
    <source>
        <dbReference type="EMBL" id="GGG74701.1"/>
    </source>
</evidence>
<feature type="region of interest" description="Disordered" evidence="1">
    <location>
        <begin position="116"/>
        <end position="135"/>
    </location>
</feature>
<keyword evidence="2" id="KW-0472">Membrane</keyword>
<feature type="compositionally biased region" description="Polar residues" evidence="1">
    <location>
        <begin position="87"/>
        <end position="102"/>
    </location>
</feature>
<evidence type="ECO:0008006" key="5">
    <source>
        <dbReference type="Google" id="ProtNLM"/>
    </source>
</evidence>
<accession>A0A917HBZ4</accession>
<reference evidence="3" key="2">
    <citation type="submission" date="2020-09" db="EMBL/GenBank/DDBJ databases">
        <authorList>
            <person name="Sun Q."/>
            <person name="Zhou Y."/>
        </authorList>
    </citation>
    <scope>NUCLEOTIDE SEQUENCE</scope>
    <source>
        <strain evidence="3">CGMCC 1.12195</strain>
    </source>
</reference>